<evidence type="ECO:0000259" key="12">
    <source>
        <dbReference type="PROSITE" id="PS50880"/>
    </source>
</evidence>
<evidence type="ECO:0000313" key="17">
    <source>
        <dbReference type="Proteomes" id="UP000254597"/>
    </source>
</evidence>
<evidence type="ECO:0000256" key="10">
    <source>
        <dbReference type="ARBA" id="ARBA00023125"/>
    </source>
</evidence>
<accession>A0A379QHU1</accession>
<dbReference type="SMART" id="SM00400">
    <property type="entry name" value="ZnF_CHCC"/>
    <property type="match status" value="1"/>
</dbReference>
<evidence type="ECO:0000256" key="9">
    <source>
        <dbReference type="ARBA" id="ARBA00022842"/>
    </source>
</evidence>
<dbReference type="PROSITE" id="PS50880">
    <property type="entry name" value="TOPRIM"/>
    <property type="match status" value="1"/>
</dbReference>
<dbReference type="GeneID" id="39691244"/>
<keyword evidence="4 14" id="KW-0548">Nucleotidyltransferase</keyword>
<dbReference type="InterPro" id="IPR013264">
    <property type="entry name" value="DNAG_N"/>
</dbReference>
<keyword evidence="5" id="KW-0235">DNA replication</keyword>
<dbReference type="Proteomes" id="UP000254332">
    <property type="component" value="Unassembled WGS sequence"/>
</dbReference>
<dbReference type="GO" id="GO:0008270">
    <property type="term" value="F:zinc ion binding"/>
    <property type="evidence" value="ECO:0007669"/>
    <property type="project" value="UniProtKB-KW"/>
</dbReference>
<keyword evidence="6" id="KW-0479">Metal-binding</keyword>
<gene>
    <name evidence="14" type="primary">dnaG_1</name>
    <name evidence="15" type="synonym">dnaG_2</name>
    <name evidence="13" type="ORF">BH006_07030</name>
    <name evidence="14" type="ORF">NCTC10252_00044</name>
    <name evidence="15" type="ORF">NCTC10718_04862</name>
</gene>
<evidence type="ECO:0000256" key="4">
    <source>
        <dbReference type="ARBA" id="ARBA00022695"/>
    </source>
</evidence>
<evidence type="ECO:0000256" key="1">
    <source>
        <dbReference type="ARBA" id="ARBA00022478"/>
    </source>
</evidence>
<keyword evidence="10" id="KW-0238">DNA-binding</keyword>
<feature type="domain" description="Toprim" evidence="12">
    <location>
        <begin position="250"/>
        <end position="331"/>
    </location>
</feature>
<dbReference type="AlphaFoldDB" id="A0A379QHU1"/>
<dbReference type="InterPro" id="IPR036977">
    <property type="entry name" value="DNA_primase_Znf_CHC2"/>
</dbReference>
<dbReference type="InterPro" id="IPR037068">
    <property type="entry name" value="DNA_primase_core_N_sf"/>
</dbReference>
<dbReference type="EMBL" id="UGWP01000002">
    <property type="protein sequence ID" value="SUF54878.1"/>
    <property type="molecule type" value="Genomic_DNA"/>
</dbReference>
<dbReference type="Gene3D" id="3.90.980.10">
    <property type="entry name" value="DNA primase, catalytic core, N-terminal domain"/>
    <property type="match status" value="1"/>
</dbReference>
<dbReference type="PANTHER" id="PTHR30313:SF2">
    <property type="entry name" value="DNA PRIMASE"/>
    <property type="match status" value="1"/>
</dbReference>
<dbReference type="Gene3D" id="3.90.580.10">
    <property type="entry name" value="Zinc finger, CHC2-type domain"/>
    <property type="match status" value="1"/>
</dbReference>
<evidence type="ECO:0000256" key="11">
    <source>
        <dbReference type="ARBA" id="ARBA00023163"/>
    </source>
</evidence>
<sequence length="420" mass="47469">MRISPLFLSKLKGLMLISVLVSESVVLFKRGEKYKGLCPFHNDKNPSMDIDDAKGRYKCWVCGEEGDIFDWERKINTGGDFYAAVRSIAIRLNEKMPDEDSLPNDKRNVKIVSALYRAQYLYRHGLAKNSTAVDYLAFRGFTSKTVELWELGVVSKGVISILRKKFSDDVLISSGIAKRDNKGDLYDCLRQRITIPLKNRNGTLVGFAGRKLFEWDESPKYLNLAETNVFTKGELLFGLDKALPHIYKANCAVIVEGYFDVISLHQAGEQKAVAGMGTAITEHQLNTLMNIARTLIFCFDNDNGGARAIRCLLPKLLGVITDKHTVRFNFLEKGYDPDEYIKSKGLGSWSQSCEQSLPLSFLLMQYITSNFKLDSLEDKQRAAIRATEVCNSIKKARYLKQLLMNKVKNELGIIVEVQNE</sequence>
<name>A0A379QHU1_SALER</name>
<proteinExistence type="predicted"/>
<dbReference type="EC" id="2.7.7.-" evidence="14"/>
<dbReference type="InterPro" id="IPR006171">
    <property type="entry name" value="TOPRIM_dom"/>
</dbReference>
<evidence type="ECO:0000256" key="6">
    <source>
        <dbReference type="ARBA" id="ARBA00022723"/>
    </source>
</evidence>
<keyword evidence="2" id="KW-0639">Primosome</keyword>
<dbReference type="SUPFAM" id="SSF57783">
    <property type="entry name" value="Zinc beta-ribbon"/>
    <property type="match status" value="1"/>
</dbReference>
<dbReference type="GO" id="GO:0006269">
    <property type="term" value="P:DNA replication, synthesis of primer"/>
    <property type="evidence" value="ECO:0007669"/>
    <property type="project" value="UniProtKB-KW"/>
</dbReference>
<dbReference type="Gene3D" id="3.40.1360.10">
    <property type="match status" value="1"/>
</dbReference>
<reference evidence="16 17" key="2">
    <citation type="submission" date="2018-06" db="EMBL/GenBank/DDBJ databases">
        <authorList>
            <consortium name="Pathogen Informatics"/>
            <person name="Doyle S."/>
        </authorList>
    </citation>
    <scope>NUCLEOTIDE SEQUENCE [LARGE SCALE GENOMIC DNA]</scope>
    <source>
        <strain evidence="14 17">NCTC10252</strain>
        <strain evidence="15 16">NCTC10718</strain>
    </source>
</reference>
<evidence type="ECO:0000256" key="2">
    <source>
        <dbReference type="ARBA" id="ARBA00022515"/>
    </source>
</evidence>
<dbReference type="CDD" id="cd03364">
    <property type="entry name" value="TOPRIM_DnaG_primases"/>
    <property type="match status" value="1"/>
</dbReference>
<dbReference type="Pfam" id="PF01807">
    <property type="entry name" value="Zn_ribbon_DnaG"/>
    <property type="match status" value="1"/>
</dbReference>
<dbReference type="GO" id="GO:0003677">
    <property type="term" value="F:DNA binding"/>
    <property type="evidence" value="ECO:0007669"/>
    <property type="project" value="UniProtKB-KW"/>
</dbReference>
<organism evidence="14 17">
    <name type="scientific">Salmonella enterica</name>
    <name type="common">Salmonella choleraesuis</name>
    <dbReference type="NCBI Taxonomy" id="28901"/>
    <lineage>
        <taxon>Bacteria</taxon>
        <taxon>Pseudomonadati</taxon>
        <taxon>Pseudomonadota</taxon>
        <taxon>Gammaproteobacteria</taxon>
        <taxon>Enterobacterales</taxon>
        <taxon>Enterobacteriaceae</taxon>
        <taxon>Salmonella</taxon>
    </lineage>
</organism>
<keyword evidence="9" id="KW-0460">Magnesium</keyword>
<dbReference type="Proteomes" id="UP000852880">
    <property type="component" value="Unassembled WGS sequence"/>
</dbReference>
<evidence type="ECO:0000313" key="13">
    <source>
        <dbReference type="EMBL" id="OEH95179.1"/>
    </source>
</evidence>
<dbReference type="EMBL" id="UGWQ01000003">
    <property type="protein sequence ID" value="SUG27539.1"/>
    <property type="molecule type" value="Genomic_DNA"/>
</dbReference>
<evidence type="ECO:0000313" key="14">
    <source>
        <dbReference type="EMBL" id="SUF54878.1"/>
    </source>
</evidence>
<reference evidence="13" key="1">
    <citation type="submission" date="2016-09" db="EMBL/GenBank/DDBJ databases">
        <title>Whole Genome Sequencing of Salmonella enterica subsp. enterica serovar Nottingham.</title>
        <authorList>
            <person name="Zheng J."/>
            <person name="Wang H."/>
        </authorList>
    </citation>
    <scope>NUCLEOTIDE SEQUENCE [LARGE SCALE GENOMIC DNA]</scope>
    <source>
        <strain evidence="13">CFSAN055411</strain>
    </source>
</reference>
<dbReference type="GO" id="GO:0005737">
    <property type="term" value="C:cytoplasm"/>
    <property type="evidence" value="ECO:0007669"/>
    <property type="project" value="TreeGrafter"/>
</dbReference>
<evidence type="ECO:0000256" key="5">
    <source>
        <dbReference type="ARBA" id="ARBA00022705"/>
    </source>
</evidence>
<evidence type="ECO:0000313" key="16">
    <source>
        <dbReference type="Proteomes" id="UP000254332"/>
    </source>
</evidence>
<evidence type="ECO:0000256" key="8">
    <source>
        <dbReference type="ARBA" id="ARBA00022833"/>
    </source>
</evidence>
<dbReference type="Pfam" id="PF08275">
    <property type="entry name" value="DNAG_N"/>
    <property type="match status" value="1"/>
</dbReference>
<evidence type="ECO:0000313" key="15">
    <source>
        <dbReference type="EMBL" id="SUG27539.1"/>
    </source>
</evidence>
<dbReference type="GO" id="GO:0003899">
    <property type="term" value="F:DNA-directed RNA polymerase activity"/>
    <property type="evidence" value="ECO:0007669"/>
    <property type="project" value="InterPro"/>
</dbReference>
<dbReference type="RefSeq" id="WP_015062153.1">
    <property type="nucleotide sequence ID" value="NZ_CAIZAR010000059.1"/>
</dbReference>
<dbReference type="PANTHER" id="PTHR30313">
    <property type="entry name" value="DNA PRIMASE"/>
    <property type="match status" value="1"/>
</dbReference>
<evidence type="ECO:0000256" key="7">
    <source>
        <dbReference type="ARBA" id="ARBA00022771"/>
    </source>
</evidence>
<protein>
    <submittedName>
        <fullName evidence="14">DNA primase</fullName>
        <ecNumber evidence="14">2.7.7.-</ecNumber>
    </submittedName>
</protein>
<dbReference type="Pfam" id="PF13155">
    <property type="entry name" value="Toprim_2"/>
    <property type="match status" value="1"/>
</dbReference>
<dbReference type="Proteomes" id="UP000254597">
    <property type="component" value="Unassembled WGS sequence"/>
</dbReference>
<dbReference type="InterPro" id="IPR034151">
    <property type="entry name" value="TOPRIM_DnaG_bac"/>
</dbReference>
<keyword evidence="11" id="KW-0804">Transcription</keyword>
<dbReference type="SUPFAM" id="SSF56731">
    <property type="entry name" value="DNA primase core"/>
    <property type="match status" value="1"/>
</dbReference>
<dbReference type="GO" id="GO:0000428">
    <property type="term" value="C:DNA-directed RNA polymerase complex"/>
    <property type="evidence" value="ECO:0007669"/>
    <property type="project" value="UniProtKB-KW"/>
</dbReference>
<keyword evidence="1" id="KW-0240">DNA-directed RNA polymerase</keyword>
<dbReference type="NCBIfam" id="TIGR01391">
    <property type="entry name" value="dnaG"/>
    <property type="match status" value="1"/>
</dbReference>
<evidence type="ECO:0000256" key="3">
    <source>
        <dbReference type="ARBA" id="ARBA00022679"/>
    </source>
</evidence>
<dbReference type="SMART" id="SM00493">
    <property type="entry name" value="TOPRIM"/>
    <property type="match status" value="1"/>
</dbReference>
<dbReference type="GO" id="GO:1990077">
    <property type="term" value="C:primosome complex"/>
    <property type="evidence" value="ECO:0007669"/>
    <property type="project" value="UniProtKB-KW"/>
</dbReference>
<dbReference type="InterPro" id="IPR006295">
    <property type="entry name" value="DNA_primase_DnaG"/>
</dbReference>
<dbReference type="InterPro" id="IPR050219">
    <property type="entry name" value="DnaG_primase"/>
</dbReference>
<keyword evidence="3 14" id="KW-0808">Transferase</keyword>
<keyword evidence="7" id="KW-0863">Zinc-finger</keyword>
<keyword evidence="8" id="KW-0862">Zinc</keyword>
<dbReference type="EMBL" id="MJEL01000061">
    <property type="protein sequence ID" value="OEH95179.1"/>
    <property type="molecule type" value="Genomic_DNA"/>
</dbReference>
<dbReference type="InterPro" id="IPR002694">
    <property type="entry name" value="Znf_CHC2"/>
</dbReference>